<evidence type="ECO:0000313" key="2">
    <source>
        <dbReference type="EMBL" id="PSL05359.1"/>
    </source>
</evidence>
<feature type="transmembrane region" description="Helical" evidence="1">
    <location>
        <begin position="448"/>
        <end position="472"/>
    </location>
</feature>
<protein>
    <submittedName>
        <fullName evidence="2">ABC-2 type transport system permease protein</fullName>
    </submittedName>
</protein>
<comment type="caution">
    <text evidence="2">The sequence shown here is derived from an EMBL/GenBank/DDBJ whole genome shotgun (WGS) entry which is preliminary data.</text>
</comment>
<dbReference type="EMBL" id="PYGE01000004">
    <property type="protein sequence ID" value="PSL05359.1"/>
    <property type="molecule type" value="Genomic_DNA"/>
</dbReference>
<keyword evidence="1" id="KW-0472">Membrane</keyword>
<feature type="transmembrane region" description="Helical" evidence="1">
    <location>
        <begin position="144"/>
        <end position="170"/>
    </location>
</feature>
<sequence length="551" mass="56835">MTTTTDRPTATGTAEPSGRAALAGTGTLIRFVLRRDRVRIPVWIVALTISTVSTAAGFPDLYKTAADRQSRAELMDSPAATAMSGPGFGLDDYTFGAMLSNEMLGFVAIFVALMSVLLVTRHTRAEEESGRAELVRANVVGRHAHSAAALTVVIGTNLLLGALIAASLAGSGIESIDGVGSAAFGFGLAGVGIVFTGIALVAAQITENTRGASGMGAAAIGVAFVLRAVGDIGSGALSWLSPIGWAQRMRPYVDERWWPLALMLVVGGALIVTALVLSTRRDVGLGLRHQRPGPASAKPSLGTPLGLAFRLQRANLIGWCIGLFLFGAMYGSILSDVEEFVSDNEAVRDMVSNIGGETAIDSFLTLIISMLAIVSTIYGILAVQRLRGEETTGRAEPVLATAVPRARLAGGHVTVALAGGALVLLAGGAGLAISGGASTGDAGITGDIIAAVLVNIPALWISTGLAVALFGLAPRALAFAWAVLVYALVVSMLGGLLQFPDWMSNLSPFGHVPGIPAEEFTITPVVVLTAITAGLVWTGIDAFRRRDLTTN</sequence>
<feature type="transmembrane region" description="Helical" evidence="1">
    <location>
        <begin position="520"/>
        <end position="540"/>
    </location>
</feature>
<feature type="transmembrane region" description="Helical" evidence="1">
    <location>
        <begin position="363"/>
        <end position="383"/>
    </location>
</feature>
<gene>
    <name evidence="2" type="ORF">CLV30_104229</name>
</gene>
<feature type="transmembrane region" description="Helical" evidence="1">
    <location>
        <begin position="316"/>
        <end position="334"/>
    </location>
</feature>
<dbReference type="OrthoDB" id="2014935at2"/>
<name>A0A2P8E7B6_9ACTN</name>
<feature type="transmembrane region" description="Helical" evidence="1">
    <location>
        <begin position="415"/>
        <end position="436"/>
    </location>
</feature>
<feature type="transmembrane region" description="Helical" evidence="1">
    <location>
        <begin position="257"/>
        <end position="278"/>
    </location>
</feature>
<feature type="transmembrane region" description="Helical" evidence="1">
    <location>
        <begin position="215"/>
        <end position="237"/>
    </location>
</feature>
<dbReference type="RefSeq" id="WP_106536602.1">
    <property type="nucleotide sequence ID" value="NZ_ML142899.1"/>
</dbReference>
<dbReference type="Proteomes" id="UP000243528">
    <property type="component" value="Unassembled WGS sequence"/>
</dbReference>
<evidence type="ECO:0000313" key="3">
    <source>
        <dbReference type="Proteomes" id="UP000243528"/>
    </source>
</evidence>
<feature type="transmembrane region" description="Helical" evidence="1">
    <location>
        <begin position="103"/>
        <end position="123"/>
    </location>
</feature>
<feature type="transmembrane region" description="Helical" evidence="1">
    <location>
        <begin position="40"/>
        <end position="58"/>
    </location>
</feature>
<accession>A0A2P8E7B6</accession>
<keyword evidence="1" id="KW-1133">Transmembrane helix</keyword>
<feature type="transmembrane region" description="Helical" evidence="1">
    <location>
        <begin position="182"/>
        <end position="203"/>
    </location>
</feature>
<proteinExistence type="predicted"/>
<dbReference type="AlphaFoldDB" id="A0A2P8E7B6"/>
<keyword evidence="3" id="KW-1185">Reference proteome</keyword>
<reference evidence="2 3" key="1">
    <citation type="submission" date="2018-03" db="EMBL/GenBank/DDBJ databases">
        <title>Genomic Encyclopedia of Archaeal and Bacterial Type Strains, Phase II (KMG-II): from individual species to whole genera.</title>
        <authorList>
            <person name="Goeker M."/>
        </authorList>
    </citation>
    <scope>NUCLEOTIDE SEQUENCE [LARGE SCALE GENOMIC DNA]</scope>
    <source>
        <strain evidence="2 3">DSM 45211</strain>
    </source>
</reference>
<feature type="transmembrane region" description="Helical" evidence="1">
    <location>
        <begin position="479"/>
        <end position="500"/>
    </location>
</feature>
<organism evidence="2 3">
    <name type="scientific">Haloactinopolyspora alba</name>
    <dbReference type="NCBI Taxonomy" id="648780"/>
    <lineage>
        <taxon>Bacteria</taxon>
        <taxon>Bacillati</taxon>
        <taxon>Actinomycetota</taxon>
        <taxon>Actinomycetes</taxon>
        <taxon>Jiangellales</taxon>
        <taxon>Jiangellaceae</taxon>
        <taxon>Haloactinopolyspora</taxon>
    </lineage>
</organism>
<keyword evidence="1" id="KW-0812">Transmembrane</keyword>
<evidence type="ECO:0000256" key="1">
    <source>
        <dbReference type="SAM" id="Phobius"/>
    </source>
</evidence>